<sequence length="177" mass="19405">MSIKFLRSYLKLSVLLFGLFVCAYSLYTFLTARLADNTLGVAKAVGLTEDAWVMAGANPQRTSWVADQVPTEAQLSSNGRDGKLYPLWYKPIGPYIPNKVQVVVGNNMVFLSTARGLYAFDADTGADKWVYATELPLGHSPTYHVTNFSAAPKRLYVGGLDHKIHAVNADTGEGIWT</sequence>
<reference evidence="2 3" key="1">
    <citation type="journal article" date="2015" name="Nature">
        <title>rRNA introns, odd ribosomes, and small enigmatic genomes across a large radiation of phyla.</title>
        <authorList>
            <person name="Brown C.T."/>
            <person name="Hug L.A."/>
            <person name="Thomas B.C."/>
            <person name="Sharon I."/>
            <person name="Castelle C.J."/>
            <person name="Singh A."/>
            <person name="Wilkins M.J."/>
            <person name="Williams K.H."/>
            <person name="Banfield J.F."/>
        </authorList>
    </citation>
    <scope>NUCLEOTIDE SEQUENCE [LARGE SCALE GENOMIC DNA]</scope>
</reference>
<dbReference type="SMART" id="SM00564">
    <property type="entry name" value="PQQ"/>
    <property type="match status" value="2"/>
</dbReference>
<evidence type="ECO:0000313" key="2">
    <source>
        <dbReference type="EMBL" id="KKT69978.1"/>
    </source>
</evidence>
<organism evidence="2 3">
    <name type="scientific">candidate division WWE3 bacterium GW2011_GWB1_44_4</name>
    <dbReference type="NCBI Taxonomy" id="1619116"/>
    <lineage>
        <taxon>Bacteria</taxon>
        <taxon>Katanobacteria</taxon>
    </lineage>
</organism>
<dbReference type="Gene3D" id="2.130.10.10">
    <property type="entry name" value="YVTN repeat-like/Quinoprotein amine dehydrogenase"/>
    <property type="match status" value="1"/>
</dbReference>
<accession>A0A0G1JF48</accession>
<proteinExistence type="predicted"/>
<keyword evidence="1" id="KW-1133">Transmembrane helix</keyword>
<dbReference type="EMBL" id="LCJD01000006">
    <property type="protein sequence ID" value="KKT69978.1"/>
    <property type="molecule type" value="Genomic_DNA"/>
</dbReference>
<dbReference type="SUPFAM" id="SSF50998">
    <property type="entry name" value="Quinoprotein alcohol dehydrogenase-like"/>
    <property type="match status" value="1"/>
</dbReference>
<feature type="non-terminal residue" evidence="2">
    <location>
        <position position="177"/>
    </location>
</feature>
<protein>
    <submittedName>
        <fullName evidence="2">Uncharacterized protein</fullName>
    </submittedName>
</protein>
<evidence type="ECO:0000256" key="1">
    <source>
        <dbReference type="SAM" id="Phobius"/>
    </source>
</evidence>
<evidence type="ECO:0000313" key="3">
    <source>
        <dbReference type="Proteomes" id="UP000034783"/>
    </source>
</evidence>
<dbReference type="InterPro" id="IPR015943">
    <property type="entry name" value="WD40/YVTN_repeat-like_dom_sf"/>
</dbReference>
<gene>
    <name evidence="2" type="ORF">UW65_C0006G0001</name>
</gene>
<feature type="transmembrane region" description="Helical" evidence="1">
    <location>
        <begin position="12"/>
        <end position="30"/>
    </location>
</feature>
<dbReference type="AlphaFoldDB" id="A0A0G1JF48"/>
<name>A0A0G1JF48_UNCKA</name>
<dbReference type="InterPro" id="IPR011047">
    <property type="entry name" value="Quinoprotein_ADH-like_sf"/>
</dbReference>
<keyword evidence="1" id="KW-0812">Transmembrane</keyword>
<dbReference type="Proteomes" id="UP000034783">
    <property type="component" value="Unassembled WGS sequence"/>
</dbReference>
<comment type="caution">
    <text evidence="2">The sequence shown here is derived from an EMBL/GenBank/DDBJ whole genome shotgun (WGS) entry which is preliminary data.</text>
</comment>
<dbReference type="InterPro" id="IPR018391">
    <property type="entry name" value="PQQ_b-propeller_rpt"/>
</dbReference>
<keyword evidence="1" id="KW-0472">Membrane</keyword>